<protein>
    <recommendedName>
        <fullName evidence="2">HTH-like domain-containing protein</fullName>
    </recommendedName>
</protein>
<gene>
    <name evidence="3" type="ORF">GCM10011496_34030</name>
</gene>
<dbReference type="InterPro" id="IPR025948">
    <property type="entry name" value="HTH-like_dom"/>
</dbReference>
<reference evidence="3" key="2">
    <citation type="submission" date="2020-09" db="EMBL/GenBank/DDBJ databases">
        <authorList>
            <person name="Sun Q."/>
            <person name="Zhou Y."/>
        </authorList>
    </citation>
    <scope>NUCLEOTIDE SEQUENCE</scope>
    <source>
        <strain evidence="3">CGMCC 1.15322</strain>
    </source>
</reference>
<keyword evidence="4" id="KW-1185">Reference proteome</keyword>
<dbReference type="AlphaFoldDB" id="A0A916SRQ1"/>
<reference evidence="3" key="1">
    <citation type="journal article" date="2014" name="Int. J. Syst. Evol. Microbiol.">
        <title>Complete genome sequence of Corynebacterium casei LMG S-19264T (=DSM 44701T), isolated from a smear-ripened cheese.</title>
        <authorList>
            <consortium name="US DOE Joint Genome Institute (JGI-PGF)"/>
            <person name="Walter F."/>
            <person name="Albersmeier A."/>
            <person name="Kalinowski J."/>
            <person name="Ruckert C."/>
        </authorList>
    </citation>
    <scope>NUCLEOTIDE SEQUENCE</scope>
    <source>
        <strain evidence="3">CGMCC 1.15322</strain>
    </source>
</reference>
<accession>A0A916SRQ1</accession>
<sequence>MRKENGKLRIERDLLEKAAAYFARLGRPRSQRSVYDEALGSQVGQSFLVSDRTYGARRVWHDILALGQRCGLHRIKRRMREQALRARLQIPGLTQGPRAAKCDCRQRAGPPVPG</sequence>
<organism evidence="3 4">
    <name type="scientific">Polaromonas eurypsychrophila</name>
    <dbReference type="NCBI Taxonomy" id="1614635"/>
    <lineage>
        <taxon>Bacteria</taxon>
        <taxon>Pseudomonadati</taxon>
        <taxon>Pseudomonadota</taxon>
        <taxon>Betaproteobacteria</taxon>
        <taxon>Burkholderiales</taxon>
        <taxon>Comamonadaceae</taxon>
        <taxon>Polaromonas</taxon>
    </lineage>
</organism>
<feature type="domain" description="HTH-like" evidence="2">
    <location>
        <begin position="36"/>
        <end position="87"/>
    </location>
</feature>
<proteinExistence type="predicted"/>
<evidence type="ECO:0000313" key="4">
    <source>
        <dbReference type="Proteomes" id="UP000620596"/>
    </source>
</evidence>
<feature type="region of interest" description="Disordered" evidence="1">
    <location>
        <begin position="95"/>
        <end position="114"/>
    </location>
</feature>
<evidence type="ECO:0000313" key="3">
    <source>
        <dbReference type="EMBL" id="GGB10290.1"/>
    </source>
</evidence>
<comment type="caution">
    <text evidence="3">The sequence shown here is derived from an EMBL/GenBank/DDBJ whole genome shotgun (WGS) entry which is preliminary data.</text>
</comment>
<dbReference type="Pfam" id="PF13276">
    <property type="entry name" value="HTH_21"/>
    <property type="match status" value="1"/>
</dbReference>
<dbReference type="Proteomes" id="UP000620596">
    <property type="component" value="Unassembled WGS sequence"/>
</dbReference>
<evidence type="ECO:0000259" key="2">
    <source>
        <dbReference type="Pfam" id="PF13276"/>
    </source>
</evidence>
<name>A0A916SRQ1_9BURK</name>
<evidence type="ECO:0000256" key="1">
    <source>
        <dbReference type="SAM" id="MobiDB-lite"/>
    </source>
</evidence>
<dbReference type="EMBL" id="BMIG01000016">
    <property type="protein sequence ID" value="GGB10290.1"/>
    <property type="molecule type" value="Genomic_DNA"/>
</dbReference>